<dbReference type="PANTHER" id="PTHR15135">
    <property type="entry name" value="STAC"/>
    <property type="match status" value="1"/>
</dbReference>
<evidence type="ECO:0000256" key="6">
    <source>
        <dbReference type="ARBA" id="ARBA00022771"/>
    </source>
</evidence>
<organism evidence="9 10">
    <name type="scientific">Polyplax serrata</name>
    <name type="common">Common mouse louse</name>
    <dbReference type="NCBI Taxonomy" id="468196"/>
    <lineage>
        <taxon>Eukaryota</taxon>
        <taxon>Metazoa</taxon>
        <taxon>Ecdysozoa</taxon>
        <taxon>Arthropoda</taxon>
        <taxon>Hexapoda</taxon>
        <taxon>Insecta</taxon>
        <taxon>Pterygota</taxon>
        <taxon>Neoptera</taxon>
        <taxon>Paraneoptera</taxon>
        <taxon>Psocodea</taxon>
        <taxon>Troctomorpha</taxon>
        <taxon>Phthiraptera</taxon>
        <taxon>Anoplura</taxon>
        <taxon>Polyplacidae</taxon>
        <taxon>Polyplax</taxon>
    </lineage>
</organism>
<evidence type="ECO:0000256" key="4">
    <source>
        <dbReference type="ARBA" id="ARBA00022490"/>
    </source>
</evidence>
<evidence type="ECO:0000313" key="9">
    <source>
        <dbReference type="EMBL" id="KAK6640081.1"/>
    </source>
</evidence>
<dbReference type="EMBL" id="JAWJWE010000003">
    <property type="protein sequence ID" value="KAK6640081.1"/>
    <property type="molecule type" value="Genomic_DNA"/>
</dbReference>
<keyword evidence="3" id="KW-1003">Cell membrane</keyword>
<protein>
    <recommendedName>
        <fullName evidence="11">F-BAR domain-containing protein</fullName>
    </recommendedName>
</protein>
<evidence type="ECO:0000313" key="10">
    <source>
        <dbReference type="Proteomes" id="UP001372834"/>
    </source>
</evidence>
<reference evidence="9 10" key="1">
    <citation type="submission" date="2023-10" db="EMBL/GenBank/DDBJ databases">
        <title>Genomes of two closely related lineages of the louse Polyplax serrata with different host specificities.</title>
        <authorList>
            <person name="Martinu J."/>
            <person name="Tarabai H."/>
            <person name="Stefka J."/>
            <person name="Hypsa V."/>
        </authorList>
    </citation>
    <scope>NUCLEOTIDE SEQUENCE [LARGE SCALE GENOMIC DNA]</scope>
    <source>
        <strain evidence="9">HR10_N</strain>
    </source>
</reference>
<keyword evidence="6" id="KW-0479">Metal-binding</keyword>
<name>A0AAN8SAC7_POLSC</name>
<dbReference type="Gene3D" id="1.20.1270.60">
    <property type="entry name" value="Arfaptin homology (AH) domain/BAR domain"/>
    <property type="match status" value="1"/>
</dbReference>
<dbReference type="GO" id="GO:0005737">
    <property type="term" value="C:cytoplasm"/>
    <property type="evidence" value="ECO:0007669"/>
    <property type="project" value="UniProtKB-SubCell"/>
</dbReference>
<keyword evidence="4" id="KW-0963">Cytoplasm</keyword>
<evidence type="ECO:0008006" key="11">
    <source>
        <dbReference type="Google" id="ProtNLM"/>
    </source>
</evidence>
<dbReference type="GO" id="GO:0003009">
    <property type="term" value="P:skeletal muscle contraction"/>
    <property type="evidence" value="ECO:0007669"/>
    <property type="project" value="TreeGrafter"/>
</dbReference>
<keyword evidence="6" id="KW-0863">Zinc-finger</keyword>
<keyword evidence="6" id="KW-0862">Zinc</keyword>
<evidence type="ECO:0000256" key="3">
    <source>
        <dbReference type="ARBA" id="ARBA00022475"/>
    </source>
</evidence>
<evidence type="ECO:0000256" key="5">
    <source>
        <dbReference type="ARBA" id="ARBA00022737"/>
    </source>
</evidence>
<evidence type="ECO:0000256" key="8">
    <source>
        <dbReference type="SAM" id="MobiDB-lite"/>
    </source>
</evidence>
<keyword evidence="5" id="KW-0677">Repeat</keyword>
<evidence type="ECO:0000256" key="7">
    <source>
        <dbReference type="ARBA" id="ARBA00023136"/>
    </source>
</evidence>
<evidence type="ECO:0000256" key="1">
    <source>
        <dbReference type="ARBA" id="ARBA00004236"/>
    </source>
</evidence>
<proteinExistence type="predicted"/>
<dbReference type="InterPro" id="IPR027267">
    <property type="entry name" value="AH/BAR_dom_sf"/>
</dbReference>
<feature type="region of interest" description="Disordered" evidence="8">
    <location>
        <begin position="246"/>
        <end position="278"/>
    </location>
</feature>
<dbReference type="InterPro" id="IPR039688">
    <property type="entry name" value="STAC1/2/3"/>
</dbReference>
<gene>
    <name evidence="9" type="ORF">RUM43_008358</name>
</gene>
<dbReference type="GO" id="GO:1903078">
    <property type="term" value="P:positive regulation of protein localization to plasma membrane"/>
    <property type="evidence" value="ECO:0007669"/>
    <property type="project" value="TreeGrafter"/>
</dbReference>
<evidence type="ECO:0000256" key="2">
    <source>
        <dbReference type="ARBA" id="ARBA00004496"/>
    </source>
</evidence>
<dbReference type="GO" id="GO:0005886">
    <property type="term" value="C:plasma membrane"/>
    <property type="evidence" value="ECO:0007669"/>
    <property type="project" value="UniProtKB-SubCell"/>
</dbReference>
<accession>A0AAN8SAC7</accession>
<dbReference type="SUPFAM" id="SSF103657">
    <property type="entry name" value="BAR/IMD domain-like"/>
    <property type="match status" value="1"/>
</dbReference>
<dbReference type="Proteomes" id="UP001372834">
    <property type="component" value="Unassembled WGS sequence"/>
</dbReference>
<dbReference type="GO" id="GO:0008270">
    <property type="term" value="F:zinc ion binding"/>
    <property type="evidence" value="ECO:0007669"/>
    <property type="project" value="UniProtKB-KW"/>
</dbReference>
<feature type="compositionally biased region" description="Polar residues" evidence="8">
    <location>
        <begin position="263"/>
        <end position="276"/>
    </location>
</feature>
<dbReference type="PANTHER" id="PTHR15135:SF7">
    <property type="entry name" value="STAC-LIKE, ISOFORM J"/>
    <property type="match status" value="1"/>
</dbReference>
<keyword evidence="7" id="KW-0472">Membrane</keyword>
<dbReference type="AlphaFoldDB" id="A0AAN8SAC7"/>
<sequence>MVSVKLKRQNLPFSEVSEFTESLARIYEQHAEEMQLLVSNFRKKNSEFRKEKPASNSSLFHSWETFLQEVEIDSQAHSEIASVLERQISRPLLEKSFFRKIQSRKVFSHRDSYENVIKQAEEKLSKTRLEYKTAYLAYMNGPSTQTLANYISCHNEYVGQLHFTNGMLSQYHSETLPSILQEVEDIYNDLCVKISDSILQVAEMISSRAHEQVKRYDGLTCQCKSVQGRSDLSNLVRSVVIPSNHPPVRRHFAAPQPPAPQSEGPTQETSASSNLPPSLKNEIVLDRLTGCQVRDKFESAKKESSELEMQAKQLSDALHTLSRVQQRSIDSNLFNKVNELQEDISVKQHELNLALIRLAGVKAQKELLSNKAESAEAVRERKMSSSSTGSMKSKWMKAFKSLKTPPASEAAGNKDGNDKILITALSVSDQISNLLIDYMRI</sequence>
<comment type="caution">
    <text evidence="9">The sequence shown here is derived from an EMBL/GenBank/DDBJ whole genome shotgun (WGS) entry which is preliminary data.</text>
</comment>
<comment type="subcellular location">
    <subcellularLocation>
        <location evidence="1">Cell membrane</location>
    </subcellularLocation>
    <subcellularLocation>
        <location evidence="2">Cytoplasm</location>
    </subcellularLocation>
</comment>